<accession>A0A4Y7PLH9</accession>
<organism evidence="1 2">
    <name type="scientific">Rickenella mellea</name>
    <dbReference type="NCBI Taxonomy" id="50990"/>
    <lineage>
        <taxon>Eukaryota</taxon>
        <taxon>Fungi</taxon>
        <taxon>Dikarya</taxon>
        <taxon>Basidiomycota</taxon>
        <taxon>Agaricomycotina</taxon>
        <taxon>Agaricomycetes</taxon>
        <taxon>Hymenochaetales</taxon>
        <taxon>Rickenellaceae</taxon>
        <taxon>Rickenella</taxon>
    </lineage>
</organism>
<dbReference type="VEuPathDB" id="FungiDB:BD410DRAFT_795589"/>
<dbReference type="EMBL" id="ML170248">
    <property type="protein sequence ID" value="TDL16247.1"/>
    <property type="molecule type" value="Genomic_DNA"/>
</dbReference>
<sequence length="81" mass="9343">MEDSGYWIRQRRQIGKYATFFGNLVVYRSLGLLDGFRREFFLASHVEKDAQRFLQKSSMFCTVIGGKRLLDCSAAAAEREV</sequence>
<proteinExistence type="predicted"/>
<keyword evidence="2" id="KW-1185">Reference proteome</keyword>
<dbReference type="Proteomes" id="UP000294933">
    <property type="component" value="Unassembled WGS sequence"/>
</dbReference>
<evidence type="ECO:0000313" key="2">
    <source>
        <dbReference type="Proteomes" id="UP000294933"/>
    </source>
</evidence>
<protein>
    <submittedName>
        <fullName evidence="1">Uncharacterized protein</fullName>
    </submittedName>
</protein>
<reference evidence="1 2" key="1">
    <citation type="submission" date="2018-06" db="EMBL/GenBank/DDBJ databases">
        <title>A transcriptomic atlas of mushroom development highlights an independent origin of complex multicellularity.</title>
        <authorList>
            <consortium name="DOE Joint Genome Institute"/>
            <person name="Krizsan K."/>
            <person name="Almasi E."/>
            <person name="Merenyi Z."/>
            <person name="Sahu N."/>
            <person name="Viragh M."/>
            <person name="Koszo T."/>
            <person name="Mondo S."/>
            <person name="Kiss B."/>
            <person name="Balint B."/>
            <person name="Kues U."/>
            <person name="Barry K."/>
            <person name="Hegedus J.C."/>
            <person name="Henrissat B."/>
            <person name="Johnson J."/>
            <person name="Lipzen A."/>
            <person name="Ohm R."/>
            <person name="Nagy I."/>
            <person name="Pangilinan J."/>
            <person name="Yan J."/>
            <person name="Xiong Y."/>
            <person name="Grigoriev I.V."/>
            <person name="Hibbett D.S."/>
            <person name="Nagy L.G."/>
        </authorList>
    </citation>
    <scope>NUCLEOTIDE SEQUENCE [LARGE SCALE GENOMIC DNA]</scope>
    <source>
        <strain evidence="1 2">SZMC22713</strain>
    </source>
</reference>
<gene>
    <name evidence="1" type="ORF">BD410DRAFT_795589</name>
</gene>
<name>A0A4Y7PLH9_9AGAM</name>
<dbReference type="AlphaFoldDB" id="A0A4Y7PLH9"/>
<evidence type="ECO:0000313" key="1">
    <source>
        <dbReference type="EMBL" id="TDL16247.1"/>
    </source>
</evidence>